<keyword evidence="2" id="KW-1185">Reference proteome</keyword>
<name>A0A7W7RRL7_9ACTN</name>
<organism evidence="1 2">
    <name type="scientific">Streptosporangium album</name>
    <dbReference type="NCBI Taxonomy" id="47479"/>
    <lineage>
        <taxon>Bacteria</taxon>
        <taxon>Bacillati</taxon>
        <taxon>Actinomycetota</taxon>
        <taxon>Actinomycetes</taxon>
        <taxon>Streptosporangiales</taxon>
        <taxon>Streptosporangiaceae</taxon>
        <taxon>Streptosporangium</taxon>
    </lineage>
</organism>
<evidence type="ECO:0000313" key="1">
    <source>
        <dbReference type="EMBL" id="MBB4936353.1"/>
    </source>
</evidence>
<accession>A0A7W7RRL7</accession>
<comment type="caution">
    <text evidence="1">The sequence shown here is derived from an EMBL/GenBank/DDBJ whole genome shotgun (WGS) entry which is preliminary data.</text>
</comment>
<protein>
    <submittedName>
        <fullName evidence="1">Uncharacterized protein</fullName>
    </submittedName>
</protein>
<proteinExistence type="predicted"/>
<dbReference type="AlphaFoldDB" id="A0A7W7RRL7"/>
<sequence length="32" mass="3372">MEVELDGVKWKVVPGGITVRVPAPAAPDGRRA</sequence>
<gene>
    <name evidence="1" type="ORF">FHR32_000658</name>
</gene>
<reference evidence="1 2" key="1">
    <citation type="submission" date="2020-08" db="EMBL/GenBank/DDBJ databases">
        <title>Sequencing the genomes of 1000 actinobacteria strains.</title>
        <authorList>
            <person name="Klenk H.-P."/>
        </authorList>
    </citation>
    <scope>NUCLEOTIDE SEQUENCE [LARGE SCALE GENOMIC DNA]</scope>
    <source>
        <strain evidence="1 2">DSM 43023</strain>
    </source>
</reference>
<dbReference type="Proteomes" id="UP000534286">
    <property type="component" value="Unassembled WGS sequence"/>
</dbReference>
<dbReference type="EMBL" id="JACHJU010000001">
    <property type="protein sequence ID" value="MBB4936353.1"/>
    <property type="molecule type" value="Genomic_DNA"/>
</dbReference>
<evidence type="ECO:0000313" key="2">
    <source>
        <dbReference type="Proteomes" id="UP000534286"/>
    </source>
</evidence>